<reference evidence="1" key="1">
    <citation type="journal article" date="2014" name="Front. Microbiol.">
        <title>High frequency of phylogenetically diverse reductive dehalogenase-homologous genes in deep subseafloor sedimentary metagenomes.</title>
        <authorList>
            <person name="Kawai M."/>
            <person name="Futagami T."/>
            <person name="Toyoda A."/>
            <person name="Takaki Y."/>
            <person name="Nishi S."/>
            <person name="Hori S."/>
            <person name="Arai W."/>
            <person name="Tsubouchi T."/>
            <person name="Morono Y."/>
            <person name="Uchiyama I."/>
            <person name="Ito T."/>
            <person name="Fujiyama A."/>
            <person name="Inagaki F."/>
            <person name="Takami H."/>
        </authorList>
    </citation>
    <scope>NUCLEOTIDE SEQUENCE</scope>
    <source>
        <strain evidence="1">Expedition CK06-06</strain>
    </source>
</reference>
<protein>
    <submittedName>
        <fullName evidence="1">Uncharacterized protein</fullName>
    </submittedName>
</protein>
<organism evidence="1">
    <name type="scientific">marine sediment metagenome</name>
    <dbReference type="NCBI Taxonomy" id="412755"/>
    <lineage>
        <taxon>unclassified sequences</taxon>
        <taxon>metagenomes</taxon>
        <taxon>ecological metagenomes</taxon>
    </lineage>
</organism>
<feature type="non-terminal residue" evidence="1">
    <location>
        <position position="1"/>
    </location>
</feature>
<comment type="caution">
    <text evidence="1">The sequence shown here is derived from an EMBL/GenBank/DDBJ whole genome shotgun (WGS) entry which is preliminary data.</text>
</comment>
<sequence>FVTMYSNNSNMYREIVNLDRKRAISFLGLEKKIFDNYFMFADEFQCEPRYRGGRCYFNFRRLCEWKEQYRWRTTQLRFQDYQLCLVFALAQH</sequence>
<dbReference type="EMBL" id="BARS01050785">
    <property type="protein sequence ID" value="GAG51396.1"/>
    <property type="molecule type" value="Genomic_DNA"/>
</dbReference>
<gene>
    <name evidence="1" type="ORF">S01H1_75750</name>
</gene>
<proteinExistence type="predicted"/>
<accession>X0ZT39</accession>
<name>X0ZT39_9ZZZZ</name>
<evidence type="ECO:0000313" key="1">
    <source>
        <dbReference type="EMBL" id="GAG51396.1"/>
    </source>
</evidence>
<dbReference type="AlphaFoldDB" id="X0ZT39"/>